<dbReference type="Pfam" id="PF00850">
    <property type="entry name" value="Hist_deacetyl"/>
    <property type="match status" value="1"/>
</dbReference>
<dbReference type="PANTHER" id="PTHR47558:SF1">
    <property type="entry name" value="HISTONE DEACETYLASE HOS3"/>
    <property type="match status" value="1"/>
</dbReference>
<dbReference type="PRINTS" id="PR01270">
    <property type="entry name" value="HDASUPER"/>
</dbReference>
<keyword evidence="4" id="KW-1185">Reference proteome</keyword>
<dbReference type="KEGG" id="trg:TRUGW13939_01976"/>
<dbReference type="SUPFAM" id="SSF52768">
    <property type="entry name" value="Arginase/deacetylase"/>
    <property type="match status" value="1"/>
</dbReference>
<dbReference type="Gene3D" id="3.40.800.20">
    <property type="entry name" value="Histone deacetylase domain"/>
    <property type="match status" value="1"/>
</dbReference>
<dbReference type="InterPro" id="IPR023696">
    <property type="entry name" value="Ureohydrolase_dom_sf"/>
</dbReference>
<protein>
    <recommendedName>
        <fullName evidence="2">Histone deacetylase domain-containing protein</fullName>
    </recommendedName>
</protein>
<dbReference type="InterPro" id="IPR000286">
    <property type="entry name" value="HDACs"/>
</dbReference>
<feature type="compositionally biased region" description="Low complexity" evidence="1">
    <location>
        <begin position="115"/>
        <end position="126"/>
    </location>
</feature>
<dbReference type="CDD" id="cd09998">
    <property type="entry name" value="HDAC_Hos3"/>
    <property type="match status" value="1"/>
</dbReference>
<feature type="compositionally biased region" description="Gly residues" evidence="1">
    <location>
        <begin position="929"/>
        <end position="939"/>
    </location>
</feature>
<evidence type="ECO:0000313" key="3">
    <source>
        <dbReference type="EMBL" id="QKX54886.1"/>
    </source>
</evidence>
<feature type="compositionally biased region" description="Polar residues" evidence="1">
    <location>
        <begin position="1157"/>
        <end position="1169"/>
    </location>
</feature>
<dbReference type="Proteomes" id="UP000509510">
    <property type="component" value="Chromosome I"/>
</dbReference>
<gene>
    <name evidence="3" type="ORF">TRUGW13939_01976</name>
</gene>
<accession>A0A7H8QLX1</accession>
<feature type="compositionally biased region" description="Low complexity" evidence="1">
    <location>
        <begin position="998"/>
        <end position="1018"/>
    </location>
</feature>
<reference evidence="4" key="1">
    <citation type="submission" date="2020-06" db="EMBL/GenBank/DDBJ databases">
        <title>A chromosome-scale genome assembly of Talaromyces rugulosus W13939.</title>
        <authorList>
            <person name="Wang B."/>
            <person name="Guo L."/>
            <person name="Ye K."/>
            <person name="Wang L."/>
        </authorList>
    </citation>
    <scope>NUCLEOTIDE SEQUENCE [LARGE SCALE GENOMIC DNA]</scope>
    <source>
        <strain evidence="4">W13939</strain>
    </source>
</reference>
<evidence type="ECO:0000256" key="1">
    <source>
        <dbReference type="SAM" id="MobiDB-lite"/>
    </source>
</evidence>
<name>A0A7H8QLX1_TALRU</name>
<feature type="compositionally biased region" description="Low complexity" evidence="1">
    <location>
        <begin position="53"/>
        <end position="67"/>
    </location>
</feature>
<feature type="compositionally biased region" description="Polar residues" evidence="1">
    <location>
        <begin position="33"/>
        <end position="46"/>
    </location>
</feature>
<dbReference type="FunFam" id="3.40.800.20:FF:000011">
    <property type="entry name" value="Histone deacetylase HOS3"/>
    <property type="match status" value="1"/>
</dbReference>
<feature type="compositionally biased region" description="Low complexity" evidence="1">
    <location>
        <begin position="844"/>
        <end position="875"/>
    </location>
</feature>
<sequence length="1225" mass="132969">MADHPPSPYAYTPDRPNIATDLADDFHHLTLTSARSVSPLPASSPTPDHRSPSRASSRVRNVSSTRPASSRGVLRKTPSTASLRDERRLSTPGLQKRASTNSLRSASISREQQPSLSRRSSSNLLNTMYSPRPSLEAPIEVPTAASIAADHFKAEMGRHDTADMNSKTMVVIQDACYGHRYARPYTSKDGLATIVERPERLRASILGLSTAYVRVGKRHAGSSFAPHPDLDLGLLPPPPFHIRKSTRAVLLTSPAVTYVHGDKWMGNLKTMCDAAESRLELNGREIVRPRSAGRKDSDEKQLHDGDLYLCPESLDAFQGALGGVCDAVDTVLSDATTKRAFVCIRPPGHHCASADPSGFCWLNNVHVGITHAAMTQGLTHAAIIDFDLHHGDGSQAIAYKQNEQAWNLQQRGGATARNAAPCKKTAIGYYSLHDINSFPCENGEAEKIVNASVCIDNAHGQSIWNVHLEPWRTHDEFWALYKNKYAAVLEKARAFLRFHTQRLEATEGGPAPKAAIFVSAGFDASEFEGAGMQRHKVNVPTDFYARFTADIVRLAEEDGLGVDGRIISVLEGGYSNRALSSGVLSHLSALADTGGNMPQHSRLAVEMSERLGWGNGDVQEDEAQSGPAFETDWWATHFLEELEALAFPPPPATIKKTLKSTPTYFSPTQASIAKVAIPSKERKLSSTSAMDDDAEPLPEVDWATSAHELWKYLIPSDRETMSFQYEELKARAALAKKKKMVVVATTTTPEELPSTPSTATRRQLRARAAKTTSSSPDTPAPAPRPRPNNKVSATPKVSTPRRVSARNSSRRTTIGTASDLPEPPTTTRPSTNTKDDQPRRRQSTTAAEENTAAAATENKSTPSRASSRPPSQSPAGGVTGRKNNNRELSAGGVGGGESRTSTPKRLVSSDKAPPLPKVPSLYMNMNKGQAGGSAGGSTDGGARMKPEEENDGIEQLSTGVKKLNIKLKVPPPPPEENNSTPRRERKSKTPDPQKSRKTTTTTTTKTEPKSVSKPSSKRNIAAPKTVEKPIAPKAAALPPQKENVATGEYEVPIKVEIPSEPDDSNSTSISGLEGYQGFSNVQPPVNHYNPLHQYSENSVATPLSPLSPSPYGFPGSQVYYSQQQEPLHQPLHHQPLQQQQQQQHQMQMQMQMPPTPRQNLPVFTSTSQIPFAAAPPPAHGQGYGQSHAQPVVYGQPSIIPQGPFLQQFDGDDQAESRPKNSTQWS</sequence>
<feature type="compositionally biased region" description="Polar residues" evidence="1">
    <location>
        <begin position="805"/>
        <end position="816"/>
    </location>
</feature>
<dbReference type="GO" id="GO:0004407">
    <property type="term" value="F:histone deacetylase activity"/>
    <property type="evidence" value="ECO:0007669"/>
    <property type="project" value="TreeGrafter"/>
</dbReference>
<dbReference type="PANTHER" id="PTHR47558">
    <property type="entry name" value="HISTONE DEACETYLASE HOS3"/>
    <property type="match status" value="1"/>
</dbReference>
<proteinExistence type="predicted"/>
<feature type="region of interest" description="Disordered" evidence="1">
    <location>
        <begin position="1124"/>
        <end position="1225"/>
    </location>
</feature>
<dbReference type="EMBL" id="CP055898">
    <property type="protein sequence ID" value="QKX54886.1"/>
    <property type="molecule type" value="Genomic_DNA"/>
</dbReference>
<feature type="region of interest" description="Disordered" evidence="1">
    <location>
        <begin position="33"/>
        <end position="126"/>
    </location>
</feature>
<dbReference type="GO" id="GO:0005634">
    <property type="term" value="C:nucleus"/>
    <property type="evidence" value="ECO:0007669"/>
    <property type="project" value="TreeGrafter"/>
</dbReference>
<feature type="compositionally biased region" description="Low complexity" evidence="1">
    <location>
        <begin position="1124"/>
        <end position="1152"/>
    </location>
</feature>
<evidence type="ECO:0000259" key="2">
    <source>
        <dbReference type="Pfam" id="PF00850"/>
    </source>
</evidence>
<dbReference type="AlphaFoldDB" id="A0A7H8QLX1"/>
<feature type="compositionally biased region" description="Polar residues" evidence="1">
    <location>
        <begin position="97"/>
        <end position="114"/>
    </location>
</feature>
<dbReference type="GO" id="GO:0010468">
    <property type="term" value="P:regulation of gene expression"/>
    <property type="evidence" value="ECO:0007669"/>
    <property type="project" value="UniProtKB-ARBA"/>
</dbReference>
<feature type="region of interest" description="Disordered" evidence="1">
    <location>
        <begin position="747"/>
        <end position="1092"/>
    </location>
</feature>
<feature type="domain" description="Histone deacetylase" evidence="2">
    <location>
        <begin position="252"/>
        <end position="590"/>
    </location>
</feature>
<feature type="compositionally biased region" description="Low complexity" evidence="1">
    <location>
        <begin position="747"/>
        <end position="761"/>
    </location>
</feature>
<dbReference type="OrthoDB" id="5232919at2759"/>
<dbReference type="InterPro" id="IPR037138">
    <property type="entry name" value="His_deacetylse_dom_sf"/>
</dbReference>
<dbReference type="GeneID" id="55989486"/>
<dbReference type="InterPro" id="IPR053244">
    <property type="entry name" value="HDAC_HD_type_1"/>
</dbReference>
<dbReference type="RefSeq" id="XP_035341065.1">
    <property type="nucleotide sequence ID" value="XM_035485172.1"/>
</dbReference>
<dbReference type="InterPro" id="IPR023801">
    <property type="entry name" value="His_deacetylse_dom"/>
</dbReference>
<feature type="compositionally biased region" description="Low complexity" evidence="1">
    <location>
        <begin position="1028"/>
        <end position="1041"/>
    </location>
</feature>
<organism evidence="3 4">
    <name type="scientific">Talaromyces rugulosus</name>
    <name type="common">Penicillium rugulosum</name>
    <dbReference type="NCBI Taxonomy" id="121627"/>
    <lineage>
        <taxon>Eukaryota</taxon>
        <taxon>Fungi</taxon>
        <taxon>Dikarya</taxon>
        <taxon>Ascomycota</taxon>
        <taxon>Pezizomycotina</taxon>
        <taxon>Eurotiomycetes</taxon>
        <taxon>Eurotiomycetidae</taxon>
        <taxon>Eurotiales</taxon>
        <taxon>Trichocomaceae</taxon>
        <taxon>Talaromyces</taxon>
        <taxon>Talaromyces sect. Islandici</taxon>
    </lineage>
</organism>
<evidence type="ECO:0000313" key="4">
    <source>
        <dbReference type="Proteomes" id="UP000509510"/>
    </source>
</evidence>